<proteinExistence type="inferred from homology"/>
<dbReference type="EMBL" id="ML769847">
    <property type="protein sequence ID" value="KAE9386796.1"/>
    <property type="molecule type" value="Genomic_DNA"/>
</dbReference>
<reference evidence="3" key="1">
    <citation type="journal article" date="2019" name="Environ. Microbiol.">
        <title>Fungal ecological strategies reflected in gene transcription - a case study of two litter decomposers.</title>
        <authorList>
            <person name="Barbi F."/>
            <person name="Kohler A."/>
            <person name="Barry K."/>
            <person name="Baskaran P."/>
            <person name="Daum C."/>
            <person name="Fauchery L."/>
            <person name="Ihrmark K."/>
            <person name="Kuo A."/>
            <person name="LaButti K."/>
            <person name="Lipzen A."/>
            <person name="Morin E."/>
            <person name="Grigoriev I.V."/>
            <person name="Henrissat B."/>
            <person name="Lindahl B."/>
            <person name="Martin F."/>
        </authorList>
    </citation>
    <scope>NUCLEOTIDE SEQUENCE</scope>
    <source>
        <strain evidence="3">JB14</strain>
    </source>
</reference>
<keyword evidence="4" id="KW-1185">Reference proteome</keyword>
<evidence type="ECO:0000256" key="1">
    <source>
        <dbReference type="ARBA" id="ARBA00010139"/>
    </source>
</evidence>
<evidence type="ECO:0000256" key="2">
    <source>
        <dbReference type="SAM" id="MobiDB-lite"/>
    </source>
</evidence>
<dbReference type="PANTHER" id="PTHR42877">
    <property type="entry name" value="L-ORNITHINE N(5)-MONOOXYGENASE-RELATED"/>
    <property type="match status" value="1"/>
</dbReference>
<dbReference type="InterPro" id="IPR036188">
    <property type="entry name" value="FAD/NAD-bd_sf"/>
</dbReference>
<dbReference type="OrthoDB" id="74360at2759"/>
<evidence type="ECO:0000313" key="3">
    <source>
        <dbReference type="EMBL" id="KAE9386796.1"/>
    </source>
</evidence>
<dbReference type="Pfam" id="PF13450">
    <property type="entry name" value="NAD_binding_8"/>
    <property type="match status" value="1"/>
</dbReference>
<dbReference type="PANTHER" id="PTHR42877:SF7">
    <property type="entry name" value="FLAVIN-BINDING MONOOXYGENASE-RELATED"/>
    <property type="match status" value="1"/>
</dbReference>
<feature type="compositionally biased region" description="Polar residues" evidence="2">
    <location>
        <begin position="1"/>
        <end position="11"/>
    </location>
</feature>
<sequence length="624" mass="70673">MHYGRSNSNLGQRFRSRSRENSSTKNFGSEIDPEAFEADLTDNGYKLPDFCIDEPRPMKVVIVGAGYSGIVAGIRFLQRVKNVELTIYEANEGVGGTWFVNRYPGLSCDIPSHCYQLTFAENPNWSSFYSPGPEIQSYLESVVDKFHLRPYIKLQHRMTKAQYNEDTGKWHLAIRRPTKDNTNGFSEAEGQKAGLLDNFEDIEDTADVLFTGLGSLSRWEWPDIEGLETFEGKMIHSADWKTGEGDTGPKTKWEDTVKSWGEKKGSSALQIVPALQPKVAQIVNFVRGQTWISTTFIRKHLVALADGDETVENYKFTDEDKRKFSNPDYYKKFRKAIESDMNVSHSATSRGHPWQQEARKIFEETMKVKLAKKPWIADHLIPEFSVTCRRLTPGPGYLETLCEDNAEFVPEKIKRITPKGVETVDGRHRELDVIVCATGFETSGKLPFPFIGRGGVDLKDKFDPHPRTYLAIAVDGFPNWFSALGPNSAGAAGSVLILIEKQVDYAVAATLKLQRERIKSIEVKKKAVNDFDAYLESVFGEKCRSWYKAGKEEGRVVAVWPGSCVHCARALEHPRWEDYDYEPLDPISNRFFWLGDGNTMADKVPGSDRAWYLDPEEVDIPQLQ</sequence>
<evidence type="ECO:0000313" key="4">
    <source>
        <dbReference type="Proteomes" id="UP000799118"/>
    </source>
</evidence>
<protein>
    <submittedName>
        <fullName evidence="3">FAD/NAD-binding domain-containing protein</fullName>
    </submittedName>
</protein>
<comment type="similarity">
    <text evidence="1">Belongs to the FAD-binding monooxygenase family.</text>
</comment>
<accession>A0A6A4GMV2</accession>
<dbReference type="Gene3D" id="3.50.50.60">
    <property type="entry name" value="FAD/NAD(P)-binding domain"/>
    <property type="match status" value="2"/>
</dbReference>
<organism evidence="3 4">
    <name type="scientific">Gymnopus androsaceus JB14</name>
    <dbReference type="NCBI Taxonomy" id="1447944"/>
    <lineage>
        <taxon>Eukaryota</taxon>
        <taxon>Fungi</taxon>
        <taxon>Dikarya</taxon>
        <taxon>Basidiomycota</taxon>
        <taxon>Agaricomycotina</taxon>
        <taxon>Agaricomycetes</taxon>
        <taxon>Agaricomycetidae</taxon>
        <taxon>Agaricales</taxon>
        <taxon>Marasmiineae</taxon>
        <taxon>Omphalotaceae</taxon>
        <taxon>Gymnopus</taxon>
    </lineage>
</organism>
<feature type="region of interest" description="Disordered" evidence="2">
    <location>
        <begin position="1"/>
        <end position="29"/>
    </location>
</feature>
<dbReference type="SUPFAM" id="SSF51905">
    <property type="entry name" value="FAD/NAD(P)-binding domain"/>
    <property type="match status" value="1"/>
</dbReference>
<name>A0A6A4GMV2_9AGAR</name>
<dbReference type="InterPro" id="IPR051209">
    <property type="entry name" value="FAD-bind_Monooxygenase_sf"/>
</dbReference>
<dbReference type="Proteomes" id="UP000799118">
    <property type="component" value="Unassembled WGS sequence"/>
</dbReference>
<dbReference type="AlphaFoldDB" id="A0A6A4GMV2"/>
<gene>
    <name evidence="3" type="ORF">BT96DRAFT_960519</name>
</gene>